<evidence type="ECO:0000256" key="3">
    <source>
        <dbReference type="ARBA" id="ARBA00004496"/>
    </source>
</evidence>
<dbReference type="PANTHER" id="PTHR21071">
    <property type="entry name" value="UDP-N-ACETYLENOLPYRUVOYLGLUCOSAMINE REDUCTASE"/>
    <property type="match status" value="1"/>
</dbReference>
<evidence type="ECO:0000256" key="2">
    <source>
        <dbReference type="ARBA" id="ARBA00003921"/>
    </source>
</evidence>
<dbReference type="InterPro" id="IPR016166">
    <property type="entry name" value="FAD-bd_PCMH"/>
</dbReference>
<evidence type="ECO:0000256" key="8">
    <source>
        <dbReference type="ARBA" id="ARBA00022618"/>
    </source>
</evidence>
<dbReference type="NCBIfam" id="TIGR00179">
    <property type="entry name" value="murB"/>
    <property type="match status" value="1"/>
</dbReference>
<evidence type="ECO:0000256" key="11">
    <source>
        <dbReference type="ARBA" id="ARBA00022857"/>
    </source>
</evidence>
<evidence type="ECO:0000313" key="22">
    <source>
        <dbReference type="Proteomes" id="UP000614424"/>
    </source>
</evidence>
<evidence type="ECO:0000256" key="6">
    <source>
        <dbReference type="ARBA" id="ARBA00015188"/>
    </source>
</evidence>
<dbReference type="InterPro" id="IPR006094">
    <property type="entry name" value="Oxid_FAD_bind_N"/>
</dbReference>
<evidence type="ECO:0000256" key="13">
    <source>
        <dbReference type="ARBA" id="ARBA00022984"/>
    </source>
</evidence>
<evidence type="ECO:0000256" key="19">
    <source>
        <dbReference type="HAMAP-Rule" id="MF_00037"/>
    </source>
</evidence>
<dbReference type="AlphaFoldDB" id="A0A8J6TGB1"/>
<feature type="active site" evidence="19">
    <location>
        <position position="184"/>
    </location>
</feature>
<comment type="similarity">
    <text evidence="19">Belongs to the MurB family.</text>
</comment>
<feature type="active site" description="Proton donor" evidence="19">
    <location>
        <position position="233"/>
    </location>
</feature>
<dbReference type="Pfam" id="PF02873">
    <property type="entry name" value="MurB_C"/>
    <property type="match status" value="1"/>
</dbReference>
<dbReference type="Gene3D" id="3.30.43.10">
    <property type="entry name" value="Uridine Diphospho-n-acetylenolpyruvylglucosamine Reductase, domain 2"/>
    <property type="match status" value="1"/>
</dbReference>
<dbReference type="NCBIfam" id="NF010480">
    <property type="entry name" value="PRK13905.1"/>
    <property type="match status" value="1"/>
</dbReference>
<feature type="active site" evidence="19">
    <location>
        <position position="304"/>
    </location>
</feature>
<dbReference type="InterPro" id="IPR016167">
    <property type="entry name" value="FAD-bd_PCMH_sub1"/>
</dbReference>
<dbReference type="Gene3D" id="3.30.465.10">
    <property type="match status" value="1"/>
</dbReference>
<name>A0A8J6TGB1_9BACT</name>
<evidence type="ECO:0000256" key="9">
    <source>
        <dbReference type="ARBA" id="ARBA00022630"/>
    </source>
</evidence>
<keyword evidence="12 19" id="KW-0133">Cell shape</keyword>
<dbReference type="GO" id="GO:0005829">
    <property type="term" value="C:cytosol"/>
    <property type="evidence" value="ECO:0007669"/>
    <property type="project" value="TreeGrafter"/>
</dbReference>
<keyword evidence="9 19" id="KW-0285">Flavoprotein</keyword>
<protein>
    <recommendedName>
        <fullName evidence="6 19">UDP-N-acetylenolpyruvoylglucosamine reductase</fullName>
        <ecNumber evidence="5 19">1.3.1.98</ecNumber>
    </recommendedName>
    <alternativeName>
        <fullName evidence="17 19">UDP-N-acetylmuramate dehydrogenase</fullName>
    </alternativeName>
</protein>
<dbReference type="InterPro" id="IPR036318">
    <property type="entry name" value="FAD-bd_PCMH-like_sf"/>
</dbReference>
<comment type="pathway">
    <text evidence="4 19">Cell wall biogenesis; peptidoglycan biosynthesis.</text>
</comment>
<keyword evidence="8 19" id="KW-0132">Cell division</keyword>
<dbReference type="GO" id="GO:0071555">
    <property type="term" value="P:cell wall organization"/>
    <property type="evidence" value="ECO:0007669"/>
    <property type="project" value="UniProtKB-KW"/>
</dbReference>
<dbReference type="EMBL" id="JACNJZ010000171">
    <property type="protein sequence ID" value="MBC8318622.1"/>
    <property type="molecule type" value="Genomic_DNA"/>
</dbReference>
<evidence type="ECO:0000256" key="16">
    <source>
        <dbReference type="ARBA" id="ARBA00023316"/>
    </source>
</evidence>
<dbReference type="SUPFAM" id="SSF56176">
    <property type="entry name" value="FAD-binding/transporter-associated domain-like"/>
    <property type="match status" value="1"/>
</dbReference>
<comment type="cofactor">
    <cofactor evidence="1 19">
        <name>FAD</name>
        <dbReference type="ChEBI" id="CHEBI:57692"/>
    </cofactor>
</comment>
<dbReference type="PROSITE" id="PS51387">
    <property type="entry name" value="FAD_PCMH"/>
    <property type="match status" value="1"/>
</dbReference>
<comment type="catalytic activity">
    <reaction evidence="18 19">
        <text>UDP-N-acetyl-alpha-D-muramate + NADP(+) = UDP-N-acetyl-3-O-(1-carboxyvinyl)-alpha-D-glucosamine + NADPH + H(+)</text>
        <dbReference type="Rhea" id="RHEA:12248"/>
        <dbReference type="ChEBI" id="CHEBI:15378"/>
        <dbReference type="ChEBI" id="CHEBI:57783"/>
        <dbReference type="ChEBI" id="CHEBI:58349"/>
        <dbReference type="ChEBI" id="CHEBI:68483"/>
        <dbReference type="ChEBI" id="CHEBI:70757"/>
        <dbReference type="EC" id="1.3.1.98"/>
    </reaction>
</comment>
<dbReference type="HAMAP" id="MF_00037">
    <property type="entry name" value="MurB"/>
    <property type="match status" value="1"/>
</dbReference>
<evidence type="ECO:0000256" key="17">
    <source>
        <dbReference type="ARBA" id="ARBA00031026"/>
    </source>
</evidence>
<evidence type="ECO:0000256" key="1">
    <source>
        <dbReference type="ARBA" id="ARBA00001974"/>
    </source>
</evidence>
<dbReference type="GO" id="GO:0008360">
    <property type="term" value="P:regulation of cell shape"/>
    <property type="evidence" value="ECO:0007669"/>
    <property type="project" value="UniProtKB-KW"/>
</dbReference>
<evidence type="ECO:0000313" key="21">
    <source>
        <dbReference type="EMBL" id="MBC8318622.1"/>
    </source>
</evidence>
<dbReference type="GO" id="GO:0009252">
    <property type="term" value="P:peptidoglycan biosynthetic process"/>
    <property type="evidence" value="ECO:0007669"/>
    <property type="project" value="UniProtKB-UniRule"/>
</dbReference>
<accession>A0A8J6TGB1</accession>
<organism evidence="21 22">
    <name type="scientific">Candidatus Desulfobia pelagia</name>
    <dbReference type="NCBI Taxonomy" id="2841692"/>
    <lineage>
        <taxon>Bacteria</taxon>
        <taxon>Pseudomonadati</taxon>
        <taxon>Thermodesulfobacteriota</taxon>
        <taxon>Desulfobulbia</taxon>
        <taxon>Desulfobulbales</taxon>
        <taxon>Desulfobulbaceae</taxon>
        <taxon>Candidatus Desulfobia</taxon>
    </lineage>
</organism>
<dbReference type="UniPathway" id="UPA00219"/>
<gene>
    <name evidence="19 21" type="primary">murB</name>
    <name evidence="21" type="ORF">H8E41_12025</name>
</gene>
<feature type="domain" description="FAD-binding PCMH-type" evidence="20">
    <location>
        <begin position="35"/>
        <end position="204"/>
    </location>
</feature>
<dbReference type="InterPro" id="IPR011601">
    <property type="entry name" value="MurB_C"/>
</dbReference>
<dbReference type="InterPro" id="IPR036635">
    <property type="entry name" value="MurB_C_sf"/>
</dbReference>
<comment type="subcellular location">
    <subcellularLocation>
        <location evidence="3 19">Cytoplasm</location>
    </subcellularLocation>
</comment>
<proteinExistence type="inferred from homology"/>
<evidence type="ECO:0000259" key="20">
    <source>
        <dbReference type="PROSITE" id="PS51387"/>
    </source>
</evidence>
<evidence type="ECO:0000256" key="4">
    <source>
        <dbReference type="ARBA" id="ARBA00004752"/>
    </source>
</evidence>
<dbReference type="Proteomes" id="UP000614424">
    <property type="component" value="Unassembled WGS sequence"/>
</dbReference>
<dbReference type="EC" id="1.3.1.98" evidence="5 19"/>
<reference evidence="21 22" key="1">
    <citation type="submission" date="2020-08" db="EMBL/GenBank/DDBJ databases">
        <title>Bridging the membrane lipid divide: bacteria of the FCB group superphylum have the potential to synthesize archaeal ether lipids.</title>
        <authorList>
            <person name="Villanueva L."/>
            <person name="Von Meijenfeldt F.A.B."/>
            <person name="Westbye A.B."/>
            <person name="Yadav S."/>
            <person name="Hopmans E.C."/>
            <person name="Dutilh B.E."/>
            <person name="Sinninghe Damste J.S."/>
        </authorList>
    </citation>
    <scope>NUCLEOTIDE SEQUENCE [LARGE SCALE GENOMIC DNA]</scope>
    <source>
        <strain evidence="21">NIOZ-UU47</strain>
    </source>
</reference>
<keyword evidence="13 19" id="KW-0573">Peptidoglycan synthesis</keyword>
<evidence type="ECO:0000256" key="7">
    <source>
        <dbReference type="ARBA" id="ARBA00022490"/>
    </source>
</evidence>
<dbReference type="GO" id="GO:0008762">
    <property type="term" value="F:UDP-N-acetylmuramate dehydrogenase activity"/>
    <property type="evidence" value="ECO:0007669"/>
    <property type="project" value="UniProtKB-UniRule"/>
</dbReference>
<keyword evidence="11 19" id="KW-0521">NADP</keyword>
<dbReference type="Gene3D" id="3.90.78.10">
    <property type="entry name" value="UDP-N-acetylenolpyruvoylglucosamine reductase, C-terminal domain"/>
    <property type="match status" value="1"/>
</dbReference>
<evidence type="ECO:0000256" key="12">
    <source>
        <dbReference type="ARBA" id="ARBA00022960"/>
    </source>
</evidence>
<keyword evidence="14 19" id="KW-0560">Oxidoreductase</keyword>
<dbReference type="Pfam" id="PF01565">
    <property type="entry name" value="FAD_binding_4"/>
    <property type="match status" value="1"/>
</dbReference>
<evidence type="ECO:0000256" key="14">
    <source>
        <dbReference type="ARBA" id="ARBA00023002"/>
    </source>
</evidence>
<dbReference type="PANTHER" id="PTHR21071:SF4">
    <property type="entry name" value="UDP-N-ACETYLENOLPYRUVOYLGLUCOSAMINE REDUCTASE"/>
    <property type="match status" value="1"/>
</dbReference>
<sequence>MRPDWAPFFNDEMADFWSGEVLWNASISSYTTFRVGGAADALVFPRGTKEVSQLIQGLRKMNIPWHILGRGSNVVVSDKGIKGVVIVFGKNFSRCHIVKEDGDSVLVKVEAGHSLSGLVKWAADQGLSGLEFAAGIPGTVGGAIVMNAGAWGGEISEVVSAVDMMTERGEIVTKKRKEIDFQYRSWGEESSMVAVECVFRLKKSTAADSRGKCQELLEQRKKNQPLNTPSGGSFFQNPAGSKSAGELIEHAGLKGKRVGGAEVSHVHANFIVNNGSATAADIIGLMHIVQQRVEETSGVFLEPEVRFLGWE</sequence>
<keyword evidence="10 19" id="KW-0274">FAD</keyword>
<dbReference type="GO" id="GO:0051301">
    <property type="term" value="P:cell division"/>
    <property type="evidence" value="ECO:0007669"/>
    <property type="project" value="UniProtKB-KW"/>
</dbReference>
<evidence type="ECO:0000256" key="18">
    <source>
        <dbReference type="ARBA" id="ARBA00048914"/>
    </source>
</evidence>
<keyword evidence="7 19" id="KW-0963">Cytoplasm</keyword>
<dbReference type="InterPro" id="IPR003170">
    <property type="entry name" value="MurB"/>
</dbReference>
<dbReference type="SUPFAM" id="SSF56194">
    <property type="entry name" value="Uridine diphospho-N-Acetylenolpyruvylglucosamine reductase, MurB, C-terminal domain"/>
    <property type="match status" value="1"/>
</dbReference>
<comment type="caution">
    <text evidence="21">The sequence shown here is derived from an EMBL/GenBank/DDBJ whole genome shotgun (WGS) entry which is preliminary data.</text>
</comment>
<evidence type="ECO:0000256" key="5">
    <source>
        <dbReference type="ARBA" id="ARBA00012518"/>
    </source>
</evidence>
<evidence type="ECO:0000256" key="15">
    <source>
        <dbReference type="ARBA" id="ARBA00023306"/>
    </source>
</evidence>
<keyword evidence="15 19" id="KW-0131">Cell cycle</keyword>
<dbReference type="InterPro" id="IPR016169">
    <property type="entry name" value="FAD-bd_PCMH_sub2"/>
</dbReference>
<dbReference type="GO" id="GO:0071949">
    <property type="term" value="F:FAD binding"/>
    <property type="evidence" value="ECO:0007669"/>
    <property type="project" value="InterPro"/>
</dbReference>
<comment type="function">
    <text evidence="2 19">Cell wall formation.</text>
</comment>
<evidence type="ECO:0000256" key="10">
    <source>
        <dbReference type="ARBA" id="ARBA00022827"/>
    </source>
</evidence>
<keyword evidence="16 19" id="KW-0961">Cell wall biogenesis/degradation</keyword>